<dbReference type="PANTHER" id="PTHR40375:SF2">
    <property type="entry name" value="SPORULATION-SPECIFIC PROTEIN 22"/>
    <property type="match status" value="1"/>
</dbReference>
<dbReference type="Gene3D" id="1.25.40.10">
    <property type="entry name" value="Tetratricopeptide repeat domain"/>
    <property type="match status" value="2"/>
</dbReference>
<dbReference type="InterPro" id="IPR011990">
    <property type="entry name" value="TPR-like_helical_dom_sf"/>
</dbReference>
<dbReference type="SUPFAM" id="SSF48452">
    <property type="entry name" value="TPR-like"/>
    <property type="match status" value="1"/>
</dbReference>
<dbReference type="GO" id="GO:0051321">
    <property type="term" value="P:meiotic cell cycle"/>
    <property type="evidence" value="ECO:0007669"/>
    <property type="project" value="UniProtKB-KW"/>
</dbReference>
<evidence type="ECO:0000313" key="4">
    <source>
        <dbReference type="Proteomes" id="UP000800097"/>
    </source>
</evidence>
<dbReference type="GeneID" id="54553739"/>
<dbReference type="Proteomes" id="UP000800097">
    <property type="component" value="Unassembled WGS sequence"/>
</dbReference>
<dbReference type="InterPro" id="IPR013940">
    <property type="entry name" value="Spo22/ZIP4/TEX11"/>
</dbReference>
<dbReference type="InterPro" id="IPR039057">
    <property type="entry name" value="Spo22/ZIP4"/>
</dbReference>
<evidence type="ECO:0000256" key="2">
    <source>
        <dbReference type="ARBA" id="ARBA00031845"/>
    </source>
</evidence>
<keyword evidence="1" id="KW-0469">Meiosis</keyword>
<keyword evidence="4" id="KW-1185">Reference proteome</keyword>
<evidence type="ECO:0000313" key="3">
    <source>
        <dbReference type="EMBL" id="KAF2281473.1"/>
    </source>
</evidence>
<dbReference type="OrthoDB" id="65716at2759"/>
<protein>
    <recommendedName>
        <fullName evidence="2">Protein ZIP4 homolog</fullName>
    </recommendedName>
</protein>
<dbReference type="EMBL" id="ML986484">
    <property type="protein sequence ID" value="KAF2281473.1"/>
    <property type="molecule type" value="Genomic_DNA"/>
</dbReference>
<reference evidence="3" key="1">
    <citation type="journal article" date="2020" name="Stud. Mycol.">
        <title>101 Dothideomycetes genomes: a test case for predicting lifestyles and emergence of pathogens.</title>
        <authorList>
            <person name="Haridas S."/>
            <person name="Albert R."/>
            <person name="Binder M."/>
            <person name="Bloem J."/>
            <person name="Labutti K."/>
            <person name="Salamov A."/>
            <person name="Andreopoulos B."/>
            <person name="Baker S."/>
            <person name="Barry K."/>
            <person name="Bills G."/>
            <person name="Bluhm B."/>
            <person name="Cannon C."/>
            <person name="Castanera R."/>
            <person name="Culley D."/>
            <person name="Daum C."/>
            <person name="Ezra D."/>
            <person name="Gonzalez J."/>
            <person name="Henrissat B."/>
            <person name="Kuo A."/>
            <person name="Liang C."/>
            <person name="Lipzen A."/>
            <person name="Lutzoni F."/>
            <person name="Magnuson J."/>
            <person name="Mondo S."/>
            <person name="Nolan M."/>
            <person name="Ohm R."/>
            <person name="Pangilinan J."/>
            <person name="Park H.-J."/>
            <person name="Ramirez L."/>
            <person name="Alfaro M."/>
            <person name="Sun H."/>
            <person name="Tritt A."/>
            <person name="Yoshinaga Y."/>
            <person name="Zwiers L.-H."/>
            <person name="Turgeon B."/>
            <person name="Goodwin S."/>
            <person name="Spatafora J."/>
            <person name="Crous P."/>
            <person name="Grigoriev I."/>
        </authorList>
    </citation>
    <scope>NUCLEOTIDE SEQUENCE</scope>
    <source>
        <strain evidence="3">CBS 379.55</strain>
    </source>
</reference>
<proteinExistence type="predicted"/>
<gene>
    <name evidence="3" type="ORF">EI97DRAFT_454664</name>
</gene>
<dbReference type="GO" id="GO:0090173">
    <property type="term" value="P:regulation of synaptonemal complex assembly"/>
    <property type="evidence" value="ECO:0007669"/>
    <property type="project" value="InterPro"/>
</dbReference>
<evidence type="ECO:0000256" key="1">
    <source>
        <dbReference type="ARBA" id="ARBA00023254"/>
    </source>
</evidence>
<name>A0A6A6JZG5_WESOR</name>
<accession>A0A6A6JZG5</accession>
<dbReference type="Pfam" id="PF08631">
    <property type="entry name" value="SPO22"/>
    <property type="match status" value="1"/>
</dbReference>
<sequence>MAPNLSAKAEREKRLKSLLAFASSLSARVNAPHNSTLLNDLQDQIRSLPLAASTPVATKQDELDKLGTDLWNLSISLRRRDSQPIEKEQKDASQRQKTWSLLRVFAFLLLDTAAGQATKARERKHCIRLLRVALKSARGCIDSGDLPNATRVLERAADYQEALGGDGDEGGEEGGHSTASLRAEYFIMRMALAWRQKRMDTAEHMFLKSKQLNSSINSSASESLAELLYEIGRSLLEGRSYELAIKWLERAYDTIGEQDPDNFSPDAGELRLGIMQSIIQANMKLNTKDALAKAWDIVQLLDTEYGDKMAVQLLKLELLSIADPIDSDQVYGVLLRMIRSVVLNETNFRTIMHHIHRLKEHSNVTACRALDDLVNIRLFREENEGWLEKAIITYIWAGTTGSVSENVLESLEELFETVSRNTKHPLSAPATHASQTLLWRKVEAAYSQCQFAVAESWCRLCLRPLFEKAGELNRSKIFRKIILCAFSCKNYAGACEAFSQMSDTGKDEPITRYLMYKVALQRGDADLAASCLETICKKSSKDVTLLYACVLEALNSGDKRQTINALERVLDRYDYSAPAGVHLPAVLRCTARALTSELVKDGKLCDSVMEEVCKVFEGGCAQAKASLRRPTTPAHELFTASEFEWFSKNSYNLALKYCAEMQPGHLVRLLSTCAEFIKLLKDTGNPDPDLPLRLMFCDFLSCCAYTTLARAEDNVKDSLLYYVQVRKHSKAFRRAADEELAANRLSKSAQADVSTKHFQVLKLELEAVLKLADWEALDALFEECWKHENAEPLETLADLVLVIHSFLVNANVDAKYQERALKALAKIITLVWRRSDSDIVKISRWIRCLFQLALTFDDAISLRCLEQATSIAAVRHGVRSLTPYFDEQISHMPIQQLHTPPVSSSPVKIADEIVKEPNHYPETELEWLATTSWNHAVDYYAQENGEKYRMWAERAINLAEWAEDGGGLAALLMKKKSELAWEE</sequence>
<organism evidence="3 4">
    <name type="scientific">Westerdykella ornata</name>
    <dbReference type="NCBI Taxonomy" id="318751"/>
    <lineage>
        <taxon>Eukaryota</taxon>
        <taxon>Fungi</taxon>
        <taxon>Dikarya</taxon>
        <taxon>Ascomycota</taxon>
        <taxon>Pezizomycotina</taxon>
        <taxon>Dothideomycetes</taxon>
        <taxon>Pleosporomycetidae</taxon>
        <taxon>Pleosporales</taxon>
        <taxon>Sporormiaceae</taxon>
        <taxon>Westerdykella</taxon>
    </lineage>
</organism>
<dbReference type="RefSeq" id="XP_033659010.1">
    <property type="nucleotide sequence ID" value="XM_033800564.1"/>
</dbReference>
<dbReference type="AlphaFoldDB" id="A0A6A6JZG5"/>
<dbReference type="PANTHER" id="PTHR40375">
    <property type="entry name" value="SPORULATION-SPECIFIC PROTEIN 22"/>
    <property type="match status" value="1"/>
</dbReference>